<dbReference type="InterPro" id="IPR000682">
    <property type="entry name" value="PCMT"/>
</dbReference>
<evidence type="ECO:0000313" key="7">
    <source>
        <dbReference type="Proteomes" id="UP000257706"/>
    </source>
</evidence>
<name>A0A162KTB3_9PROT</name>
<dbReference type="EMBL" id="LPZR01000164">
    <property type="protein sequence ID" value="KYO52035.1"/>
    <property type="molecule type" value="Genomic_DNA"/>
</dbReference>
<evidence type="ECO:0000313" key="5">
    <source>
        <dbReference type="EMBL" id="KYO52035.1"/>
    </source>
</evidence>
<sequence length="218" mass="23300">MHDYSDARRNMVLSQLLTNKVTDERVIEAMGAVPRERFVPASHRAVAYVDEDVAVGHGRFLMEPMLFARLLQAADVKSNEAVLDVACATGYSTAVLARLASAVVALEDQPELAEQAGELLDQLGVSNAAVVSGPVVDGYAAQAPYDVIVVEGALEVEPKALLDQLADGGRLVAVMNDDGRVGRATIFTNYAGAIARRTLFDASTPHIAAFRKKVGFVF</sequence>
<gene>
    <name evidence="5" type="ORF">AUP44_07460</name>
    <name evidence="4" type="ORF">DCK97_03925</name>
</gene>
<dbReference type="GO" id="GO:0004719">
    <property type="term" value="F:protein-L-isoaspartate (D-aspartate) O-methyltransferase activity"/>
    <property type="evidence" value="ECO:0007669"/>
    <property type="project" value="InterPro"/>
</dbReference>
<accession>A0A162KTB3</accession>
<dbReference type="CDD" id="cd02440">
    <property type="entry name" value="AdoMet_MTases"/>
    <property type="match status" value="1"/>
</dbReference>
<dbReference type="Pfam" id="PF01135">
    <property type="entry name" value="PCMT"/>
    <property type="match status" value="1"/>
</dbReference>
<organism evidence="5 6">
    <name type="scientific">Tistrella mobilis</name>
    <dbReference type="NCBI Taxonomy" id="171437"/>
    <lineage>
        <taxon>Bacteria</taxon>
        <taxon>Pseudomonadati</taxon>
        <taxon>Pseudomonadota</taxon>
        <taxon>Alphaproteobacteria</taxon>
        <taxon>Geminicoccales</taxon>
        <taxon>Geminicoccaceae</taxon>
        <taxon>Tistrella</taxon>
    </lineage>
</organism>
<dbReference type="GO" id="GO:0005737">
    <property type="term" value="C:cytoplasm"/>
    <property type="evidence" value="ECO:0007669"/>
    <property type="project" value="TreeGrafter"/>
</dbReference>
<dbReference type="PANTHER" id="PTHR11579:SF18">
    <property type="entry name" value="PROTEIN-L-ISOASPARTATE O-METHYLTRANSFERASE"/>
    <property type="match status" value="1"/>
</dbReference>
<reference evidence="5 6" key="1">
    <citation type="submission" date="2015-12" db="EMBL/GenBank/DDBJ databases">
        <title>Genome sequence of Tistrella mobilis MCCC 1A02139.</title>
        <authorList>
            <person name="Lu L."/>
            <person name="Lai Q."/>
            <person name="Shao Z."/>
            <person name="Qian P."/>
        </authorList>
    </citation>
    <scope>NUCLEOTIDE SEQUENCE [LARGE SCALE GENOMIC DNA]</scope>
    <source>
        <strain evidence="5 6">MCCC 1A02139</strain>
    </source>
</reference>
<dbReference type="PANTHER" id="PTHR11579">
    <property type="entry name" value="PROTEIN-L-ISOASPARTATE O-METHYLTRANSFERASE"/>
    <property type="match status" value="1"/>
</dbReference>
<dbReference type="Gene3D" id="3.40.50.150">
    <property type="entry name" value="Vaccinia Virus protein VP39"/>
    <property type="match status" value="1"/>
</dbReference>
<dbReference type="GeneID" id="97241655"/>
<evidence type="ECO:0000313" key="6">
    <source>
        <dbReference type="Proteomes" id="UP000075787"/>
    </source>
</evidence>
<evidence type="ECO:0000256" key="1">
    <source>
        <dbReference type="ARBA" id="ARBA00005369"/>
    </source>
</evidence>
<keyword evidence="5" id="KW-0489">Methyltransferase</keyword>
<dbReference type="SUPFAM" id="SSF53335">
    <property type="entry name" value="S-adenosyl-L-methionine-dependent methyltransferases"/>
    <property type="match status" value="1"/>
</dbReference>
<dbReference type="OrthoDB" id="9798496at2"/>
<evidence type="ECO:0000256" key="3">
    <source>
        <dbReference type="ARBA" id="ARBA00030757"/>
    </source>
</evidence>
<comment type="caution">
    <text evidence="5">The sequence shown here is derived from an EMBL/GenBank/DDBJ whole genome shotgun (WGS) entry which is preliminary data.</text>
</comment>
<keyword evidence="5" id="KW-0808">Transferase</keyword>
<dbReference type="Proteomes" id="UP000075787">
    <property type="component" value="Unassembled WGS sequence"/>
</dbReference>
<comment type="similarity">
    <text evidence="1">Belongs to the methyltransferase superfamily. L-isoaspartyl/D-aspartyl protein methyltransferase family.</text>
</comment>
<evidence type="ECO:0000256" key="2">
    <source>
        <dbReference type="ARBA" id="ARBA00013346"/>
    </source>
</evidence>
<dbReference type="RefSeq" id="WP_062765350.1">
    <property type="nucleotide sequence ID" value="NZ_CP121027.1"/>
</dbReference>
<dbReference type="EMBL" id="DMAI01000063">
    <property type="protein sequence ID" value="HAE46547.1"/>
    <property type="molecule type" value="Genomic_DNA"/>
</dbReference>
<reference evidence="4 7" key="2">
    <citation type="journal article" date="2018" name="Nat. Biotechnol.">
        <title>A standardized bacterial taxonomy based on genome phylogeny substantially revises the tree of life.</title>
        <authorList>
            <person name="Parks D.H."/>
            <person name="Chuvochina M."/>
            <person name="Waite D.W."/>
            <person name="Rinke C."/>
            <person name="Skarshewski A."/>
            <person name="Chaumeil P.A."/>
            <person name="Hugenholtz P."/>
        </authorList>
    </citation>
    <scope>NUCLEOTIDE SEQUENCE [LARGE SCALE GENOMIC DNA]</scope>
    <source>
        <strain evidence="4">UBA8739</strain>
    </source>
</reference>
<proteinExistence type="inferred from homology"/>
<dbReference type="AlphaFoldDB" id="A0A162KTB3"/>
<dbReference type="Proteomes" id="UP000257706">
    <property type="component" value="Unassembled WGS sequence"/>
</dbReference>
<dbReference type="InterPro" id="IPR029063">
    <property type="entry name" value="SAM-dependent_MTases_sf"/>
</dbReference>
<protein>
    <recommendedName>
        <fullName evidence="2">Protein-L-isoaspartate O-methyltransferase</fullName>
    </recommendedName>
    <alternativeName>
        <fullName evidence="3">Protein L-isoaspartyl methyltransferase</fullName>
    </alternativeName>
</protein>
<dbReference type="GO" id="GO:0032259">
    <property type="term" value="P:methylation"/>
    <property type="evidence" value="ECO:0007669"/>
    <property type="project" value="UniProtKB-KW"/>
</dbReference>
<evidence type="ECO:0000313" key="4">
    <source>
        <dbReference type="EMBL" id="HAE46547.1"/>
    </source>
</evidence>